<dbReference type="EMBL" id="FWEW01000417">
    <property type="protein sequence ID" value="SLM34837.1"/>
    <property type="molecule type" value="Genomic_DNA"/>
</dbReference>
<dbReference type="SMART" id="SM00320">
    <property type="entry name" value="WD40"/>
    <property type="match status" value="2"/>
</dbReference>
<sequence>MNTRQAIDDSASPVSLSAAFNQDSSCFSVGLDTGFCVFNAERCELKVSRDFNAGIGVAEMLGRANYIALVGGGKQPKFPQNKVVIWDDNKQKAAITLEFRTTVNRVRLSRTRIIVALQNSIHIYAFSSPPEKLAVFETADNPLGLCCLGTKIVAFPGRTPGQVQIVEIGTGNVSIFPAHGSPLRAMDLSPDGEVLATASETGTLIRVFSTSNWARIGELRRGVDHATIYSVGISPSSKLLAVTSDKSTLHIFDLPHPLHEPYNEWANVKRQHGASASLSSHGSAEEGNNQKWGILGKIPLLPRVFSDIYSFSSAHFEMGDDPQTGVGSANIGSIPIPGIPGGRPPKGIIGWANDYTILVIGAGRDGSATFISAIPLIASYVIPRHQLRAITPLTIAGTIFAYGSPATAALEPRHGTQTVRWNAPNSQTYVILTMNGALPAYVIRPMLNVATAFVQQALLGLGDGVIEAGRVDYRGPFSMMLQTWNTNNHQQTYGVLGAAIAALRDYMAENGYGAASFVIFDGANEVGKGVVGPEG</sequence>
<evidence type="ECO:0000256" key="3">
    <source>
        <dbReference type="ARBA" id="ARBA00022737"/>
    </source>
</evidence>
<dbReference type="Gene3D" id="2.130.10.10">
    <property type="entry name" value="YVTN repeat-like/Quinoprotein amine dehydrogenase"/>
    <property type="match status" value="1"/>
</dbReference>
<evidence type="ECO:0000256" key="1">
    <source>
        <dbReference type="ARBA" id="ARBA00004148"/>
    </source>
</evidence>
<dbReference type="AlphaFoldDB" id="A0A1W5CVF4"/>
<proteinExistence type="inferred from homology"/>
<evidence type="ECO:0000256" key="2">
    <source>
        <dbReference type="ARBA" id="ARBA00022574"/>
    </source>
</evidence>
<dbReference type="PANTHER" id="PTHR11227">
    <property type="entry name" value="WD-REPEAT PROTEIN INTERACTING WITH PHOSPHOINOSIDES WIPI -RELATED"/>
    <property type="match status" value="1"/>
</dbReference>
<dbReference type="GO" id="GO:0005774">
    <property type="term" value="C:vacuolar membrane"/>
    <property type="evidence" value="ECO:0007669"/>
    <property type="project" value="UniProtKB-SubCell"/>
</dbReference>
<evidence type="ECO:0000313" key="6">
    <source>
        <dbReference type="Proteomes" id="UP000192927"/>
    </source>
</evidence>
<reference evidence="6" key="1">
    <citation type="submission" date="2017-03" db="EMBL/GenBank/DDBJ databases">
        <authorList>
            <person name="Sharma R."/>
            <person name="Thines M."/>
        </authorList>
    </citation>
    <scope>NUCLEOTIDE SEQUENCE [LARGE SCALE GENOMIC DNA]</scope>
</reference>
<dbReference type="Proteomes" id="UP000192927">
    <property type="component" value="Unassembled WGS sequence"/>
</dbReference>
<keyword evidence="2" id="KW-0853">WD repeat</keyword>
<organism evidence="5 6">
    <name type="scientific">Lasallia pustulata</name>
    <dbReference type="NCBI Taxonomy" id="136370"/>
    <lineage>
        <taxon>Eukaryota</taxon>
        <taxon>Fungi</taxon>
        <taxon>Dikarya</taxon>
        <taxon>Ascomycota</taxon>
        <taxon>Pezizomycotina</taxon>
        <taxon>Lecanoromycetes</taxon>
        <taxon>OSLEUM clade</taxon>
        <taxon>Umbilicariomycetidae</taxon>
        <taxon>Umbilicariales</taxon>
        <taxon>Umbilicariaceae</taxon>
        <taxon>Lasallia</taxon>
    </lineage>
</organism>
<keyword evidence="3" id="KW-0677">Repeat</keyword>
<evidence type="ECO:0000256" key="4">
    <source>
        <dbReference type="ARBA" id="ARBA00025740"/>
    </source>
</evidence>
<dbReference type="Pfam" id="PF21032">
    <property type="entry name" value="PROPPIN"/>
    <property type="match status" value="1"/>
</dbReference>
<dbReference type="InterPro" id="IPR036322">
    <property type="entry name" value="WD40_repeat_dom_sf"/>
</dbReference>
<dbReference type="InterPro" id="IPR015943">
    <property type="entry name" value="WD40/YVTN_repeat-like_dom_sf"/>
</dbReference>
<comment type="subcellular location">
    <subcellularLocation>
        <location evidence="1">Vacuole membrane</location>
        <topology evidence="1">Peripheral membrane protein</topology>
    </subcellularLocation>
</comment>
<name>A0A1W5CVF4_9LECA</name>
<accession>A0A1W5CVF4</accession>
<dbReference type="InterPro" id="IPR048720">
    <property type="entry name" value="PROPPIN"/>
</dbReference>
<evidence type="ECO:0000313" key="5">
    <source>
        <dbReference type="EMBL" id="SLM34837.1"/>
    </source>
</evidence>
<dbReference type="InterPro" id="IPR001680">
    <property type="entry name" value="WD40_rpt"/>
</dbReference>
<comment type="similarity">
    <text evidence="4">Belongs to the WD repeat PROPPIN family.</text>
</comment>
<dbReference type="SUPFAM" id="SSF50978">
    <property type="entry name" value="WD40 repeat-like"/>
    <property type="match status" value="1"/>
</dbReference>
<keyword evidence="6" id="KW-1185">Reference proteome</keyword>
<protein>
    <submittedName>
        <fullName evidence="5">WD40/YVTN repeat-like-containing domain</fullName>
    </submittedName>
</protein>